<reference evidence="2 3" key="1">
    <citation type="journal article" date="2015" name="Nature">
        <title>rRNA introns, odd ribosomes, and small enigmatic genomes across a large radiation of phyla.</title>
        <authorList>
            <person name="Brown C.T."/>
            <person name="Hug L.A."/>
            <person name="Thomas B.C."/>
            <person name="Sharon I."/>
            <person name="Castelle C.J."/>
            <person name="Singh A."/>
            <person name="Wilkins M.J."/>
            <person name="Williams K.H."/>
            <person name="Banfield J.F."/>
        </authorList>
    </citation>
    <scope>NUCLEOTIDE SEQUENCE [LARGE SCALE GENOMIC DNA]</scope>
</reference>
<protein>
    <submittedName>
        <fullName evidence="2">Uncharacterized protein</fullName>
    </submittedName>
</protein>
<organism evidence="2 3">
    <name type="scientific">Candidatus Gottesmanbacteria bacterium GW2011_GWB1_44_11c</name>
    <dbReference type="NCBI Taxonomy" id="1618447"/>
    <lineage>
        <taxon>Bacteria</taxon>
        <taxon>Candidatus Gottesmaniibacteriota</taxon>
    </lineage>
</organism>
<dbReference type="AlphaFoldDB" id="A0A0G1GRZ1"/>
<dbReference type="Proteomes" id="UP000034617">
    <property type="component" value="Unassembled WGS sequence"/>
</dbReference>
<proteinExistence type="predicted"/>
<dbReference type="EMBL" id="LCHM01000017">
    <property type="protein sequence ID" value="KKT37861.1"/>
    <property type="molecule type" value="Genomic_DNA"/>
</dbReference>
<sequence length="111" mass="12502">MWNSLSQWDFSLISQPNCTHNPAVPHGHEGRCLVGLAKEYRHRIGVLGDNCNSRSIPADHHMAVDENTAKEMYRTLEEHGLGKDDGFSEERVAVDDKVSKPGSKRSWQVMT</sequence>
<accession>A0A0G1GRZ1</accession>
<evidence type="ECO:0000313" key="3">
    <source>
        <dbReference type="Proteomes" id="UP000034617"/>
    </source>
</evidence>
<gene>
    <name evidence="2" type="ORF">UW22_C0017G0014</name>
</gene>
<feature type="compositionally biased region" description="Basic and acidic residues" evidence="1">
    <location>
        <begin position="80"/>
        <end position="99"/>
    </location>
</feature>
<feature type="region of interest" description="Disordered" evidence="1">
    <location>
        <begin position="80"/>
        <end position="111"/>
    </location>
</feature>
<comment type="caution">
    <text evidence="2">The sequence shown here is derived from an EMBL/GenBank/DDBJ whole genome shotgun (WGS) entry which is preliminary data.</text>
</comment>
<name>A0A0G1GRZ1_9BACT</name>
<evidence type="ECO:0000313" key="2">
    <source>
        <dbReference type="EMBL" id="KKT37861.1"/>
    </source>
</evidence>
<evidence type="ECO:0000256" key="1">
    <source>
        <dbReference type="SAM" id="MobiDB-lite"/>
    </source>
</evidence>